<dbReference type="STRING" id="1285242.A6A04_19675"/>
<accession>A0A178MJG1</accession>
<keyword evidence="6" id="KW-1185">Reference proteome</keyword>
<dbReference type="InterPro" id="IPR036388">
    <property type="entry name" value="WH-like_DNA-bd_sf"/>
</dbReference>
<dbReference type="SUPFAM" id="SSF46894">
    <property type="entry name" value="C-terminal effector domain of the bipartite response regulators"/>
    <property type="match status" value="1"/>
</dbReference>
<dbReference type="PANTHER" id="PTHR44688">
    <property type="entry name" value="DNA-BINDING TRANSCRIPTIONAL ACTIVATOR DEVR_DOSR"/>
    <property type="match status" value="1"/>
</dbReference>
<dbReference type="PRINTS" id="PR00038">
    <property type="entry name" value="HTHLUXR"/>
</dbReference>
<dbReference type="InterPro" id="IPR000792">
    <property type="entry name" value="Tscrpt_reg_LuxR_C"/>
</dbReference>
<dbReference type="SUPFAM" id="SSF75516">
    <property type="entry name" value="Pheromone-binding domain of LuxR-like quorum-sensing transcription factors"/>
    <property type="match status" value="1"/>
</dbReference>
<proteinExistence type="predicted"/>
<dbReference type="Gene3D" id="1.10.10.10">
    <property type="entry name" value="Winged helix-like DNA-binding domain superfamily/Winged helix DNA-binding domain"/>
    <property type="match status" value="1"/>
</dbReference>
<dbReference type="PANTHER" id="PTHR44688:SF16">
    <property type="entry name" value="DNA-BINDING TRANSCRIPTIONAL ACTIVATOR DEVR_DOSR"/>
    <property type="match status" value="1"/>
</dbReference>
<keyword evidence="1" id="KW-0805">Transcription regulation</keyword>
<evidence type="ECO:0000313" key="5">
    <source>
        <dbReference type="EMBL" id="OAN48872.1"/>
    </source>
</evidence>
<reference evidence="5 6" key="1">
    <citation type="submission" date="2016-04" db="EMBL/GenBank/DDBJ databases">
        <title>Draft genome sequence of freshwater magnetotactic bacteria Magnetospirillum marisnigri SP-1 and Magnetospirillum moscoviense BB-1.</title>
        <authorList>
            <person name="Koziaeva V."/>
            <person name="Dziuba M.V."/>
            <person name="Ivanov T.M."/>
            <person name="Kuznetsov B."/>
            <person name="Grouzdev D.S."/>
        </authorList>
    </citation>
    <scope>NUCLEOTIDE SEQUENCE [LARGE SCALE GENOMIC DNA]</scope>
    <source>
        <strain evidence="5 6">SP-1</strain>
    </source>
</reference>
<sequence>MLATNRPFRWTDAAEPGNRLHNRILHEAEDAGLRDGIGIPIHGPNNQCVGIGFASTLGKVDVKVAMPVLHLMAIQFHTAYSARTLPPPPPPPRLTPRECEILRWCAVGKSAWAIGEILNIAENSVEWHLKNIFRKLEVTSRIGAVLKALQFGIITL</sequence>
<dbReference type="Proteomes" id="UP000078428">
    <property type="component" value="Unassembled WGS sequence"/>
</dbReference>
<dbReference type="AlphaFoldDB" id="A0A178MJG1"/>
<evidence type="ECO:0000256" key="2">
    <source>
        <dbReference type="ARBA" id="ARBA00023125"/>
    </source>
</evidence>
<dbReference type="Gene3D" id="3.30.450.80">
    <property type="entry name" value="Transcription factor LuxR-like, autoinducer-binding domain"/>
    <property type="match status" value="1"/>
</dbReference>
<dbReference type="Pfam" id="PF03472">
    <property type="entry name" value="Autoind_bind"/>
    <property type="match status" value="1"/>
</dbReference>
<dbReference type="InterPro" id="IPR036693">
    <property type="entry name" value="TF_LuxR_autoind-bd_dom_sf"/>
</dbReference>
<evidence type="ECO:0000259" key="4">
    <source>
        <dbReference type="PROSITE" id="PS50043"/>
    </source>
</evidence>
<dbReference type="SMART" id="SM00421">
    <property type="entry name" value="HTH_LUXR"/>
    <property type="match status" value="1"/>
</dbReference>
<dbReference type="Pfam" id="PF00196">
    <property type="entry name" value="GerE"/>
    <property type="match status" value="1"/>
</dbReference>
<dbReference type="GO" id="GO:0006355">
    <property type="term" value="P:regulation of DNA-templated transcription"/>
    <property type="evidence" value="ECO:0007669"/>
    <property type="project" value="InterPro"/>
</dbReference>
<protein>
    <recommendedName>
        <fullName evidence="4">HTH luxR-type domain-containing protein</fullName>
    </recommendedName>
</protein>
<dbReference type="EMBL" id="LWQT01000067">
    <property type="protein sequence ID" value="OAN48872.1"/>
    <property type="molecule type" value="Genomic_DNA"/>
</dbReference>
<dbReference type="PROSITE" id="PS50043">
    <property type="entry name" value="HTH_LUXR_2"/>
    <property type="match status" value="1"/>
</dbReference>
<evidence type="ECO:0000313" key="6">
    <source>
        <dbReference type="Proteomes" id="UP000078428"/>
    </source>
</evidence>
<comment type="caution">
    <text evidence="5">The sequence shown here is derived from an EMBL/GenBank/DDBJ whole genome shotgun (WGS) entry which is preliminary data.</text>
</comment>
<dbReference type="InterPro" id="IPR005143">
    <property type="entry name" value="TF_LuxR_autoind-bd_dom"/>
</dbReference>
<keyword evidence="3" id="KW-0804">Transcription</keyword>
<dbReference type="PROSITE" id="PS00622">
    <property type="entry name" value="HTH_LUXR_1"/>
    <property type="match status" value="1"/>
</dbReference>
<keyword evidence="2" id="KW-0238">DNA-binding</keyword>
<organism evidence="5 6">
    <name type="scientific">Paramagnetospirillum marisnigri</name>
    <dbReference type="NCBI Taxonomy" id="1285242"/>
    <lineage>
        <taxon>Bacteria</taxon>
        <taxon>Pseudomonadati</taxon>
        <taxon>Pseudomonadota</taxon>
        <taxon>Alphaproteobacteria</taxon>
        <taxon>Rhodospirillales</taxon>
        <taxon>Magnetospirillaceae</taxon>
        <taxon>Paramagnetospirillum</taxon>
    </lineage>
</organism>
<evidence type="ECO:0000256" key="3">
    <source>
        <dbReference type="ARBA" id="ARBA00023163"/>
    </source>
</evidence>
<dbReference type="GO" id="GO:0003677">
    <property type="term" value="F:DNA binding"/>
    <property type="evidence" value="ECO:0007669"/>
    <property type="project" value="UniProtKB-KW"/>
</dbReference>
<feature type="domain" description="HTH luxR-type" evidence="4">
    <location>
        <begin position="87"/>
        <end position="152"/>
    </location>
</feature>
<dbReference type="CDD" id="cd06170">
    <property type="entry name" value="LuxR_C_like"/>
    <property type="match status" value="1"/>
</dbReference>
<dbReference type="InterPro" id="IPR016032">
    <property type="entry name" value="Sig_transdc_resp-reg_C-effctor"/>
</dbReference>
<name>A0A178MJG1_9PROT</name>
<gene>
    <name evidence="5" type="ORF">A6A04_19675</name>
</gene>
<evidence type="ECO:0000256" key="1">
    <source>
        <dbReference type="ARBA" id="ARBA00023015"/>
    </source>
</evidence>